<evidence type="ECO:0000259" key="1">
    <source>
        <dbReference type="Pfam" id="PF01637"/>
    </source>
</evidence>
<reference evidence="2 3" key="1">
    <citation type="journal article" date="2023" name="Microbiol. Resour. Announc.">
        <title>Complete Genome Sequence of Imperialibacter roseus strain P4T.</title>
        <authorList>
            <person name="Tizabi D.R."/>
            <person name="Bachvaroff T."/>
            <person name="Hill R.T."/>
        </authorList>
    </citation>
    <scope>NUCLEOTIDE SEQUENCE [LARGE SCALE GENOMIC DNA]</scope>
    <source>
        <strain evidence="2 3">P4T</strain>
    </source>
</reference>
<keyword evidence="2" id="KW-0547">Nucleotide-binding</keyword>
<feature type="domain" description="ATPase" evidence="1">
    <location>
        <begin position="19"/>
        <end position="207"/>
    </location>
</feature>
<dbReference type="PANTHER" id="PTHR34301:SF8">
    <property type="entry name" value="ATPASE DOMAIN-CONTAINING PROTEIN"/>
    <property type="match status" value="1"/>
</dbReference>
<dbReference type="InterPro" id="IPR027417">
    <property type="entry name" value="P-loop_NTPase"/>
</dbReference>
<dbReference type="Gene3D" id="3.40.50.300">
    <property type="entry name" value="P-loop containing nucleotide triphosphate hydrolases"/>
    <property type="match status" value="1"/>
</dbReference>
<dbReference type="SUPFAM" id="SSF52540">
    <property type="entry name" value="P-loop containing nucleoside triphosphate hydrolases"/>
    <property type="match status" value="1"/>
</dbReference>
<evidence type="ECO:0000313" key="2">
    <source>
        <dbReference type="EMBL" id="WOK06925.1"/>
    </source>
</evidence>
<dbReference type="EMBL" id="CP136051">
    <property type="protein sequence ID" value="WOK06925.1"/>
    <property type="molecule type" value="Genomic_DNA"/>
</dbReference>
<proteinExistence type="predicted"/>
<evidence type="ECO:0000313" key="3">
    <source>
        <dbReference type="Proteomes" id="UP001302349"/>
    </source>
</evidence>
<sequence>MRPSANPFIVSGYHSPEHFCDRAQELAWMMEQFDNERNTVLYSWRRMGKTSLIRHFFYHLNKNKKADTVFVDLLGTSTLGEANKRIATAIVHQLNDTSKGIGAGLLKFIGSIGATFGVDPLSGTPQVTFGLVPDQSVPSSLEAMGKYLEARKKPVMICIDEFQQVVNYQEEHAEATFRTWMQEFPMVRFVFSGSHRQMMESMFSEASRPFYRSAQMLKLEALPVAEYSDFILVRFSNAGKAIDTAFIDSIFEWTRRQTYYVQLICNKLYGRSNVVDQKVLDEVLAEIIYQEVPIFSTYQQLLTAFQWKLLIAIAKSEEVENPLSQEFLGKHGFGAASSVSSALQALTKKEFVIVNDGRYTLHDTLLMRWLQNL</sequence>
<keyword evidence="2" id="KW-0067">ATP-binding</keyword>
<organism evidence="2 3">
    <name type="scientific">Imperialibacter roseus</name>
    <dbReference type="NCBI Taxonomy" id="1324217"/>
    <lineage>
        <taxon>Bacteria</taxon>
        <taxon>Pseudomonadati</taxon>
        <taxon>Bacteroidota</taxon>
        <taxon>Cytophagia</taxon>
        <taxon>Cytophagales</taxon>
        <taxon>Flammeovirgaceae</taxon>
        <taxon>Imperialibacter</taxon>
    </lineage>
</organism>
<dbReference type="Pfam" id="PF01637">
    <property type="entry name" value="ATPase_2"/>
    <property type="match status" value="1"/>
</dbReference>
<dbReference type="GO" id="GO:0005524">
    <property type="term" value="F:ATP binding"/>
    <property type="evidence" value="ECO:0007669"/>
    <property type="project" value="UniProtKB-KW"/>
</dbReference>
<dbReference type="InterPro" id="IPR011579">
    <property type="entry name" value="ATPase_dom"/>
</dbReference>
<name>A0ABZ0ISJ2_9BACT</name>
<protein>
    <submittedName>
        <fullName evidence="2">ATP-binding protein</fullName>
    </submittedName>
</protein>
<dbReference type="RefSeq" id="WP_317489618.1">
    <property type="nucleotide sequence ID" value="NZ_CP136051.1"/>
</dbReference>
<dbReference type="Proteomes" id="UP001302349">
    <property type="component" value="Chromosome"/>
</dbReference>
<gene>
    <name evidence="2" type="ORF">RT717_28045</name>
</gene>
<keyword evidence="3" id="KW-1185">Reference proteome</keyword>
<dbReference type="PANTHER" id="PTHR34301">
    <property type="entry name" value="DNA-BINDING PROTEIN-RELATED"/>
    <property type="match status" value="1"/>
</dbReference>
<accession>A0ABZ0ISJ2</accession>